<dbReference type="EMBL" id="JACEFO010000524">
    <property type="protein sequence ID" value="KAF8765944.1"/>
    <property type="molecule type" value="Genomic_DNA"/>
</dbReference>
<keyword evidence="2" id="KW-0472">Membrane</keyword>
<evidence type="ECO:0000313" key="3">
    <source>
        <dbReference type="EMBL" id="KAF8765944.1"/>
    </source>
</evidence>
<reference evidence="3" key="1">
    <citation type="submission" date="2020-07" db="EMBL/GenBank/DDBJ databases">
        <title>Genome sequence and genetic diversity analysis of an under-domesticated orphan crop, white fonio (Digitaria exilis).</title>
        <authorList>
            <person name="Bennetzen J.L."/>
            <person name="Chen S."/>
            <person name="Ma X."/>
            <person name="Wang X."/>
            <person name="Yssel A.E.J."/>
            <person name="Chaluvadi S.R."/>
            <person name="Johnson M."/>
            <person name="Gangashetty P."/>
            <person name="Hamidou F."/>
            <person name="Sanogo M.D."/>
            <person name="Zwaenepoel A."/>
            <person name="Wallace J."/>
            <person name="Van De Peer Y."/>
            <person name="Van Deynze A."/>
        </authorList>
    </citation>
    <scope>NUCLEOTIDE SEQUENCE</scope>
    <source>
        <tissue evidence="3">Leaves</tissue>
    </source>
</reference>
<protein>
    <submittedName>
        <fullName evidence="3">Uncharacterized protein</fullName>
    </submittedName>
</protein>
<name>A0A835KPA9_9POAL</name>
<sequence length="395" mass="43850">MAGTQPAPASPEEEGRTPTSPEDDACSVLLPSRFGERALKIDHNQQQCDLGLDPDLEPSSICVIIPMLPAIHPPSPLAPAAPSCSGRAATTARTPSTCTRITTNSAFTAIDRTCHRAKLKIKLSVRDQTGRHNNQQRELGALVWTRERNKMWASSLNRSQKYAWTNWPFNGEDVNERVGRGKRLVWWAPVMFKDLTWERELDGEQVDGVMMILAACLSHQGQGLKRLEAVRPVRRKVRDSANSDRFYAPPGPPSTYAHLSEAQLRPLHLYKPPRLIMHQPIHFPPPSLQPQQQELKNKHKPEPERSSKGSLSVSLLPATEIVTPSKTTTAMVMMMRMARMALLLVFLIHVVNVLTAASAARPFKAEGWFDDGGIHMVVDMLADNKSGPNPPSHCC</sequence>
<keyword evidence="2" id="KW-1133">Transmembrane helix</keyword>
<evidence type="ECO:0000256" key="1">
    <source>
        <dbReference type="SAM" id="MobiDB-lite"/>
    </source>
</evidence>
<accession>A0A835KPA9</accession>
<feature type="region of interest" description="Disordered" evidence="1">
    <location>
        <begin position="281"/>
        <end position="312"/>
    </location>
</feature>
<evidence type="ECO:0000313" key="4">
    <source>
        <dbReference type="Proteomes" id="UP000636709"/>
    </source>
</evidence>
<dbReference type="AlphaFoldDB" id="A0A835KPA9"/>
<feature type="region of interest" description="Disordered" evidence="1">
    <location>
        <begin position="1"/>
        <end position="25"/>
    </location>
</feature>
<evidence type="ECO:0000256" key="2">
    <source>
        <dbReference type="SAM" id="Phobius"/>
    </source>
</evidence>
<comment type="caution">
    <text evidence="3">The sequence shown here is derived from an EMBL/GenBank/DDBJ whole genome shotgun (WGS) entry which is preliminary data.</text>
</comment>
<feature type="transmembrane region" description="Helical" evidence="2">
    <location>
        <begin position="341"/>
        <end position="360"/>
    </location>
</feature>
<proteinExistence type="predicted"/>
<gene>
    <name evidence="3" type="ORF">HU200_007981</name>
</gene>
<keyword evidence="4" id="KW-1185">Reference proteome</keyword>
<dbReference type="Proteomes" id="UP000636709">
    <property type="component" value="Unassembled WGS sequence"/>
</dbReference>
<keyword evidence="2" id="KW-0812">Transmembrane</keyword>
<organism evidence="3 4">
    <name type="scientific">Digitaria exilis</name>
    <dbReference type="NCBI Taxonomy" id="1010633"/>
    <lineage>
        <taxon>Eukaryota</taxon>
        <taxon>Viridiplantae</taxon>
        <taxon>Streptophyta</taxon>
        <taxon>Embryophyta</taxon>
        <taxon>Tracheophyta</taxon>
        <taxon>Spermatophyta</taxon>
        <taxon>Magnoliopsida</taxon>
        <taxon>Liliopsida</taxon>
        <taxon>Poales</taxon>
        <taxon>Poaceae</taxon>
        <taxon>PACMAD clade</taxon>
        <taxon>Panicoideae</taxon>
        <taxon>Panicodae</taxon>
        <taxon>Paniceae</taxon>
        <taxon>Anthephorinae</taxon>
        <taxon>Digitaria</taxon>
    </lineage>
</organism>